<name>A0A9N9LX64_9HELO</name>
<dbReference type="AlphaFoldDB" id="A0A9N9LX64"/>
<feature type="compositionally biased region" description="Low complexity" evidence="1">
    <location>
        <begin position="105"/>
        <end position="121"/>
    </location>
</feature>
<sequence length="250" mass="27780">MQPFPRTIKPPPPPKKNMSARETISLAHTARCKLMLAADKPDRNLQFILGHAFTLDKLRLRVLEIENEALFSDSDSDFDDPPIYDEFAASTPGQNDPTPQRVSFPTRTNARPARPNNARNRSPPPSADAHHDDEYDEYADEDDEEEGGNGLSLRRFESASARPPRMIDDREGDSDEDDEPISPLQIPADLDLQSITTGPENEELAGLYGHVKGCPCHGQHQNAPDITKAWEVPMKPGQKGKRIAVVQIEA</sequence>
<feature type="compositionally biased region" description="Polar residues" evidence="1">
    <location>
        <begin position="91"/>
        <end position="103"/>
    </location>
</feature>
<dbReference type="EMBL" id="CAJVRM010000367">
    <property type="protein sequence ID" value="CAG8980216.1"/>
    <property type="molecule type" value="Genomic_DNA"/>
</dbReference>
<comment type="caution">
    <text evidence="2">The sequence shown here is derived from an EMBL/GenBank/DDBJ whole genome shotgun (WGS) entry which is preliminary data.</text>
</comment>
<evidence type="ECO:0000313" key="2">
    <source>
        <dbReference type="EMBL" id="CAG8980216.1"/>
    </source>
</evidence>
<feature type="compositionally biased region" description="Acidic residues" evidence="1">
    <location>
        <begin position="134"/>
        <end position="147"/>
    </location>
</feature>
<gene>
    <name evidence="2" type="ORF">HYALB_00012906</name>
</gene>
<accession>A0A9N9LX64</accession>
<dbReference type="OrthoDB" id="3938221at2759"/>
<feature type="region of interest" description="Disordered" evidence="1">
    <location>
        <begin position="72"/>
        <end position="184"/>
    </location>
</feature>
<evidence type="ECO:0000256" key="1">
    <source>
        <dbReference type="SAM" id="MobiDB-lite"/>
    </source>
</evidence>
<keyword evidence="3" id="KW-1185">Reference proteome</keyword>
<dbReference type="Proteomes" id="UP000701801">
    <property type="component" value="Unassembled WGS sequence"/>
</dbReference>
<proteinExistence type="predicted"/>
<feature type="compositionally biased region" description="Acidic residues" evidence="1">
    <location>
        <begin position="170"/>
        <end position="180"/>
    </location>
</feature>
<feature type="compositionally biased region" description="Acidic residues" evidence="1">
    <location>
        <begin position="74"/>
        <end position="83"/>
    </location>
</feature>
<reference evidence="2" key="1">
    <citation type="submission" date="2021-07" db="EMBL/GenBank/DDBJ databases">
        <authorList>
            <person name="Durling M."/>
        </authorList>
    </citation>
    <scope>NUCLEOTIDE SEQUENCE</scope>
</reference>
<evidence type="ECO:0000313" key="3">
    <source>
        <dbReference type="Proteomes" id="UP000701801"/>
    </source>
</evidence>
<organism evidence="2 3">
    <name type="scientific">Hymenoscyphus albidus</name>
    <dbReference type="NCBI Taxonomy" id="595503"/>
    <lineage>
        <taxon>Eukaryota</taxon>
        <taxon>Fungi</taxon>
        <taxon>Dikarya</taxon>
        <taxon>Ascomycota</taxon>
        <taxon>Pezizomycotina</taxon>
        <taxon>Leotiomycetes</taxon>
        <taxon>Helotiales</taxon>
        <taxon>Helotiaceae</taxon>
        <taxon>Hymenoscyphus</taxon>
    </lineage>
</organism>
<protein>
    <submittedName>
        <fullName evidence="2">Uncharacterized protein</fullName>
    </submittedName>
</protein>